<protein>
    <submittedName>
        <fullName evidence="2">Uncharacterized protein</fullName>
    </submittedName>
</protein>
<dbReference type="Proteomes" id="UP001204746">
    <property type="component" value="Unassembled WGS sequence"/>
</dbReference>
<reference evidence="2 3" key="1">
    <citation type="submission" date="2022-07" db="EMBL/GenBank/DDBJ databases">
        <authorList>
            <person name="Phongsopitanun W."/>
            <person name="Tanasupawat S."/>
        </authorList>
    </citation>
    <scope>NUCLEOTIDE SEQUENCE [LARGE SCALE GENOMIC DNA]</scope>
    <source>
        <strain evidence="2 3">RCU-064</strain>
    </source>
</reference>
<evidence type="ECO:0000313" key="3">
    <source>
        <dbReference type="Proteomes" id="UP001204746"/>
    </source>
</evidence>
<dbReference type="EMBL" id="JANIAA010000034">
    <property type="protein sequence ID" value="MCQ8193415.1"/>
    <property type="molecule type" value="Genomic_DNA"/>
</dbReference>
<dbReference type="RefSeq" id="WP_256654250.1">
    <property type="nucleotide sequence ID" value="NZ_JANIAA010000034.1"/>
</dbReference>
<feature type="compositionally biased region" description="Basic and acidic residues" evidence="1">
    <location>
        <begin position="51"/>
        <end position="61"/>
    </location>
</feature>
<gene>
    <name evidence="2" type="ORF">NP777_35205</name>
</gene>
<feature type="region of interest" description="Disordered" evidence="1">
    <location>
        <begin position="44"/>
        <end position="78"/>
    </location>
</feature>
<evidence type="ECO:0000313" key="2">
    <source>
        <dbReference type="EMBL" id="MCQ8193415.1"/>
    </source>
</evidence>
<proteinExistence type="predicted"/>
<accession>A0ABT1V7Q9</accession>
<comment type="caution">
    <text evidence="2">The sequence shown here is derived from an EMBL/GenBank/DDBJ whole genome shotgun (WGS) entry which is preliminary data.</text>
</comment>
<evidence type="ECO:0000256" key="1">
    <source>
        <dbReference type="SAM" id="MobiDB-lite"/>
    </source>
</evidence>
<organism evidence="2 3">
    <name type="scientific">Streptomyces rugosispiralis</name>
    <dbReference type="NCBI Taxonomy" id="2967341"/>
    <lineage>
        <taxon>Bacteria</taxon>
        <taxon>Bacillati</taxon>
        <taxon>Actinomycetota</taxon>
        <taxon>Actinomycetes</taxon>
        <taxon>Kitasatosporales</taxon>
        <taxon>Streptomycetaceae</taxon>
        <taxon>Streptomyces</taxon>
    </lineage>
</organism>
<name>A0ABT1V7Q9_9ACTN</name>
<keyword evidence="3" id="KW-1185">Reference proteome</keyword>
<sequence length="78" mass="7521">MTYPDGVAVPRYAASRASFSASASGSMDAGASSSAGRGGVETALAAAHAARSSDIDGDRSSRAAPVPATGSWADMGAS</sequence>